<dbReference type="EMBL" id="QXUF01000114">
    <property type="protein sequence ID" value="RIM97604.1"/>
    <property type="molecule type" value="Genomic_DNA"/>
</dbReference>
<dbReference type="GO" id="GO:0006166">
    <property type="term" value="P:purine ribonucleoside salvage"/>
    <property type="evidence" value="ECO:0007669"/>
    <property type="project" value="TreeGrafter"/>
</dbReference>
<dbReference type="InterPro" id="IPR016066">
    <property type="entry name" value="A-D-PHexomutase_CS"/>
</dbReference>
<dbReference type="InterPro" id="IPR005846">
    <property type="entry name" value="A-D-PHexomutase_a/b/a-III"/>
</dbReference>
<dbReference type="OrthoDB" id="9806956at2"/>
<name>A0A418ICL2_9STAP</name>
<evidence type="ECO:0000256" key="5">
    <source>
        <dbReference type="ARBA" id="ARBA00010231"/>
    </source>
</evidence>
<keyword evidence="10 15" id="KW-0460">Magnesium</keyword>
<dbReference type="Pfam" id="PF02880">
    <property type="entry name" value="PGM_PMM_III"/>
    <property type="match status" value="1"/>
</dbReference>
<dbReference type="GO" id="GO:0004614">
    <property type="term" value="F:phosphoglucomutase activity"/>
    <property type="evidence" value="ECO:0007669"/>
    <property type="project" value="UniProtKB-EC"/>
</dbReference>
<evidence type="ECO:0000256" key="10">
    <source>
        <dbReference type="ARBA" id="ARBA00022842"/>
    </source>
</evidence>
<accession>A0A418ICL2</accession>
<keyword evidence="8" id="KW-0597">Phosphoprotein</keyword>
<sequence>MKQAWLEKIDESLVKDFYQLQTEEEKNGGFETTLSFGTAGIRSTFGLGPGRLNAFTVRKVALGLAQYLKNKVSNNPSAVIHFDTRLLSKEFSREMASVLAKNGVRTIVSENYKSTPELSFAVRELNVSAGVMITASHNPKNYNGIKIYDNHGGQLLPEASETLSSYINSIASPLSIEKGDFESLLNEEKIQYMANEVTEKYKSEVKTLVGTIEEKDAKVVLTSLHGTSLPLMSDILAELNYHNYVIEEKQSKPDGHFPTIAIANPEDEAAFTLGKKLADETDAQLIIATDPDADRLGFIERYGDNDYRYFNGNEIGLLFMKLRFQDLIEANTPQYIIKSIVTSELAERLAISLNVEVANVLTGFKYISDFIEQKNNTSNKQLLLAFEESHGYLAKPISRDKDAIQMVPLLIKYKNLLNKNGLTFKDTINDIYKNIGEFKDRTIAPSFEGTKGNEKISKIMNQFRNKDIFSICGMDVKQIEDYRTGEIRNVKEGTTELLSLPNTNLIRFIFEKGFIALRPSGTEPKIKLYFSLNVDNIDAITEQFEKDYINYID</sequence>
<comment type="pathway">
    <text evidence="3">Glycolipid metabolism; diglucosyl-diacylglycerol biosynthesis.</text>
</comment>
<evidence type="ECO:0000256" key="8">
    <source>
        <dbReference type="ARBA" id="ARBA00022553"/>
    </source>
</evidence>
<evidence type="ECO:0000256" key="14">
    <source>
        <dbReference type="ARBA" id="ARBA00041467"/>
    </source>
</evidence>
<comment type="similarity">
    <text evidence="5 15">Belongs to the phosphohexose mutase family.</text>
</comment>
<evidence type="ECO:0000259" key="19">
    <source>
        <dbReference type="Pfam" id="PF02880"/>
    </source>
</evidence>
<evidence type="ECO:0000256" key="4">
    <source>
        <dbReference type="ARBA" id="ARBA00005189"/>
    </source>
</evidence>
<dbReference type="InterPro" id="IPR005841">
    <property type="entry name" value="Alpha-D-phosphohexomutase_SF"/>
</dbReference>
<evidence type="ECO:0000256" key="3">
    <source>
        <dbReference type="ARBA" id="ARBA00005164"/>
    </source>
</evidence>
<dbReference type="SUPFAM" id="SSF53738">
    <property type="entry name" value="Phosphoglucomutase, first 3 domains"/>
    <property type="match status" value="3"/>
</dbReference>
<dbReference type="Gene3D" id="3.30.310.50">
    <property type="entry name" value="Alpha-D-phosphohexomutase, C-terminal domain"/>
    <property type="match status" value="1"/>
</dbReference>
<dbReference type="InterPro" id="IPR036900">
    <property type="entry name" value="A-D-PHexomutase_C_sf"/>
</dbReference>
<evidence type="ECO:0000256" key="9">
    <source>
        <dbReference type="ARBA" id="ARBA00022723"/>
    </source>
</evidence>
<dbReference type="Pfam" id="PF02878">
    <property type="entry name" value="PGM_PMM_I"/>
    <property type="match status" value="1"/>
</dbReference>
<comment type="cofactor">
    <cofactor evidence="2">
        <name>Mg(2+)</name>
        <dbReference type="ChEBI" id="CHEBI:18420"/>
    </cofactor>
</comment>
<dbReference type="InterPro" id="IPR005843">
    <property type="entry name" value="A-D-PHexomutase_C"/>
</dbReference>
<evidence type="ECO:0000259" key="17">
    <source>
        <dbReference type="Pfam" id="PF02878"/>
    </source>
</evidence>
<comment type="caution">
    <text evidence="20">The sequence shown here is derived from an EMBL/GenBank/DDBJ whole genome shotgun (WGS) entry which is preliminary data.</text>
</comment>
<reference evidence="20 21" key="1">
    <citation type="journal article" date="2016" name="Front. Microbiol.">
        <title>Comprehensive Phylogenetic Analysis of Bovine Non-aureus Staphylococci Species Based on Whole-Genome Sequencing.</title>
        <authorList>
            <person name="Naushad S."/>
            <person name="Barkema H.W."/>
            <person name="Luby C."/>
            <person name="Condas L.A."/>
            <person name="Nobrega D.B."/>
            <person name="Carson D.A."/>
            <person name="De Buck J."/>
        </authorList>
    </citation>
    <scope>NUCLEOTIDE SEQUENCE [LARGE SCALE GENOMIC DNA]</scope>
    <source>
        <strain evidence="20 21">SNUC 4554</strain>
    </source>
</reference>
<evidence type="ECO:0000313" key="21">
    <source>
        <dbReference type="Proteomes" id="UP000286317"/>
    </source>
</evidence>
<dbReference type="InterPro" id="IPR005845">
    <property type="entry name" value="A-D-PHexomutase_a/b/a-II"/>
</dbReference>
<protein>
    <recommendedName>
        <fullName evidence="12">Phosphoglucomutase</fullName>
        <ecNumber evidence="6">5.4.2.2</ecNumber>
    </recommendedName>
    <alternativeName>
        <fullName evidence="14">Alpha-phosphoglucomutase</fullName>
    </alternativeName>
    <alternativeName>
        <fullName evidence="13">Glucose phosphomutase</fullName>
    </alternativeName>
</protein>
<dbReference type="PANTHER" id="PTHR45745:SF1">
    <property type="entry name" value="PHOSPHOGLUCOMUTASE 2B-RELATED"/>
    <property type="match status" value="1"/>
</dbReference>
<keyword evidence="21" id="KW-1185">Reference proteome</keyword>
<evidence type="ECO:0000256" key="11">
    <source>
        <dbReference type="ARBA" id="ARBA00023235"/>
    </source>
</evidence>
<dbReference type="Pfam" id="PF00408">
    <property type="entry name" value="PGM_PMM_IV"/>
    <property type="match status" value="1"/>
</dbReference>
<evidence type="ECO:0000259" key="16">
    <source>
        <dbReference type="Pfam" id="PF00408"/>
    </source>
</evidence>
<dbReference type="Proteomes" id="UP000286317">
    <property type="component" value="Unassembled WGS sequence"/>
</dbReference>
<dbReference type="CDD" id="cd05799">
    <property type="entry name" value="PGM2"/>
    <property type="match status" value="1"/>
</dbReference>
<evidence type="ECO:0000256" key="1">
    <source>
        <dbReference type="ARBA" id="ARBA00000443"/>
    </source>
</evidence>
<dbReference type="GO" id="GO:0006006">
    <property type="term" value="P:glucose metabolic process"/>
    <property type="evidence" value="ECO:0007669"/>
    <property type="project" value="UniProtKB-KW"/>
</dbReference>
<comment type="catalytic activity">
    <reaction evidence="1">
        <text>alpha-D-glucose 1-phosphate = alpha-D-glucose 6-phosphate</text>
        <dbReference type="Rhea" id="RHEA:23536"/>
        <dbReference type="ChEBI" id="CHEBI:58225"/>
        <dbReference type="ChEBI" id="CHEBI:58601"/>
        <dbReference type="EC" id="5.4.2.2"/>
    </reaction>
</comment>
<dbReference type="Pfam" id="PF02879">
    <property type="entry name" value="PGM_PMM_II"/>
    <property type="match status" value="1"/>
</dbReference>
<feature type="domain" description="Alpha-D-phosphohexomutase alpha/beta/alpha" evidence="17">
    <location>
        <begin position="35"/>
        <end position="170"/>
    </location>
</feature>
<evidence type="ECO:0000259" key="18">
    <source>
        <dbReference type="Pfam" id="PF02879"/>
    </source>
</evidence>
<dbReference type="EC" id="5.4.2.2" evidence="6"/>
<evidence type="ECO:0000256" key="6">
    <source>
        <dbReference type="ARBA" id="ARBA00012728"/>
    </source>
</evidence>
<dbReference type="GO" id="GO:0008973">
    <property type="term" value="F:phosphopentomutase activity"/>
    <property type="evidence" value="ECO:0007669"/>
    <property type="project" value="TreeGrafter"/>
</dbReference>
<dbReference type="GO" id="GO:0000287">
    <property type="term" value="F:magnesium ion binding"/>
    <property type="evidence" value="ECO:0007669"/>
    <property type="project" value="InterPro"/>
</dbReference>
<evidence type="ECO:0000256" key="7">
    <source>
        <dbReference type="ARBA" id="ARBA00022526"/>
    </source>
</evidence>
<evidence type="ECO:0000313" key="20">
    <source>
        <dbReference type="EMBL" id="RIM97604.1"/>
    </source>
</evidence>
<keyword evidence="7" id="KW-0313">Glucose metabolism</keyword>
<comment type="pathway">
    <text evidence="4">Lipid metabolism.</text>
</comment>
<dbReference type="AlphaFoldDB" id="A0A418ICL2"/>
<keyword evidence="11" id="KW-0413">Isomerase</keyword>
<dbReference type="PRINTS" id="PR00509">
    <property type="entry name" value="PGMPMM"/>
</dbReference>
<feature type="domain" description="Alpha-D-phosphohexomutase alpha/beta/alpha" evidence="19">
    <location>
        <begin position="311"/>
        <end position="432"/>
    </location>
</feature>
<evidence type="ECO:0000256" key="13">
    <source>
        <dbReference type="ARBA" id="ARBA00041398"/>
    </source>
</evidence>
<keyword evidence="7" id="KW-0119">Carbohydrate metabolism</keyword>
<keyword evidence="9 15" id="KW-0479">Metal-binding</keyword>
<evidence type="ECO:0000256" key="15">
    <source>
        <dbReference type="RuleBase" id="RU004326"/>
    </source>
</evidence>
<dbReference type="InterPro" id="IPR016055">
    <property type="entry name" value="A-D-PHexomutase_a/b/a-I/II/III"/>
</dbReference>
<dbReference type="PANTHER" id="PTHR45745">
    <property type="entry name" value="PHOSPHOMANNOMUTASE 45A"/>
    <property type="match status" value="1"/>
</dbReference>
<dbReference type="PROSITE" id="PS00710">
    <property type="entry name" value="PGM_PMM"/>
    <property type="match status" value="1"/>
</dbReference>
<evidence type="ECO:0000256" key="12">
    <source>
        <dbReference type="ARBA" id="ARBA00039995"/>
    </source>
</evidence>
<dbReference type="SUPFAM" id="SSF55957">
    <property type="entry name" value="Phosphoglucomutase, C-terminal domain"/>
    <property type="match status" value="1"/>
</dbReference>
<feature type="domain" description="Alpha-D-phosphohexomutase C-terminal" evidence="16">
    <location>
        <begin position="503"/>
        <end position="530"/>
    </location>
</feature>
<dbReference type="Gene3D" id="3.40.120.10">
    <property type="entry name" value="Alpha-D-Glucose-1,6-Bisphosphate, subunit A, domain 3"/>
    <property type="match status" value="3"/>
</dbReference>
<evidence type="ECO:0000256" key="2">
    <source>
        <dbReference type="ARBA" id="ARBA00001946"/>
    </source>
</evidence>
<dbReference type="InterPro" id="IPR005844">
    <property type="entry name" value="A-D-PHexomutase_a/b/a-I"/>
</dbReference>
<feature type="domain" description="Alpha-D-phosphohexomutase alpha/beta/alpha" evidence="18">
    <location>
        <begin position="200"/>
        <end position="302"/>
    </location>
</feature>
<gene>
    <name evidence="20" type="ORF">BU112_12525</name>
</gene>
<dbReference type="RefSeq" id="WP_119585145.1">
    <property type="nucleotide sequence ID" value="NZ_CP150685.1"/>
</dbReference>
<organism evidence="20 21">
    <name type="scientific">Staphylococcus shinii</name>
    <dbReference type="NCBI Taxonomy" id="2912228"/>
    <lineage>
        <taxon>Bacteria</taxon>
        <taxon>Bacillati</taxon>
        <taxon>Bacillota</taxon>
        <taxon>Bacilli</taxon>
        <taxon>Bacillales</taxon>
        <taxon>Staphylococcaceae</taxon>
        <taxon>Staphylococcus</taxon>
    </lineage>
</organism>
<proteinExistence type="inferred from homology"/>